<dbReference type="GO" id="GO:0005815">
    <property type="term" value="C:microtubule organizing center"/>
    <property type="evidence" value="ECO:0007669"/>
    <property type="project" value="TreeGrafter"/>
</dbReference>
<dbReference type="GO" id="GO:0005657">
    <property type="term" value="C:replication fork"/>
    <property type="evidence" value="ECO:0007669"/>
    <property type="project" value="TreeGrafter"/>
</dbReference>
<dbReference type="InterPro" id="IPR027417">
    <property type="entry name" value="P-loop_NTPase"/>
</dbReference>
<feature type="compositionally biased region" description="Low complexity" evidence="3">
    <location>
        <begin position="312"/>
        <end position="328"/>
    </location>
</feature>
<evidence type="ECO:0000259" key="4">
    <source>
        <dbReference type="PROSITE" id="PS50162"/>
    </source>
</evidence>
<dbReference type="InterPro" id="IPR013632">
    <property type="entry name" value="Rad51_C"/>
</dbReference>
<dbReference type="AlphaFoldDB" id="A0A433TB82"/>
<accession>A0A433TB82</accession>
<evidence type="ECO:0000256" key="2">
    <source>
        <dbReference type="ARBA" id="ARBA00023242"/>
    </source>
</evidence>
<dbReference type="GO" id="GO:0140664">
    <property type="term" value="F:ATP-dependent DNA damage sensor activity"/>
    <property type="evidence" value="ECO:0007669"/>
    <property type="project" value="InterPro"/>
</dbReference>
<dbReference type="InterPro" id="IPR051988">
    <property type="entry name" value="HRR_RAD51_Paralog"/>
</dbReference>
<dbReference type="GO" id="GO:0007131">
    <property type="term" value="P:reciprocal meiotic recombination"/>
    <property type="evidence" value="ECO:0007669"/>
    <property type="project" value="TreeGrafter"/>
</dbReference>
<name>A0A433TB82_ELYCH</name>
<dbReference type="Gene3D" id="3.40.50.300">
    <property type="entry name" value="P-loop containing nucleotide triphosphate hydrolases"/>
    <property type="match status" value="1"/>
</dbReference>
<sequence>MALRLGMCKALTSEVLSKLHTTGIASAADLASKDLESLSRELHIPYKDLCSILRVLLAENSAYPVSALALYQNALSSLAILSTGSDVLDELLDGGLYTGEVTEFAGDTVTGKTRISHWCAASTVREACNSVLYIDICRSFTVGILLDAMSQDACEPQIIQSRLSRVKFLQVFDFFQLFSILDQIQLSLSQQDQTSSKWNNLKLVIVENLPLLIYPNMMSSAPYNQGTLSRLGIKLKQLADTFSIAVLVTNNLVGLYGEGRADQRKAALGKVWSHVPHTRVVLSRRSAGLSSGPSSSQVEAKLVKSGRQQTPSSASFCLSSGGSVCQTG</sequence>
<evidence type="ECO:0000313" key="6">
    <source>
        <dbReference type="Proteomes" id="UP000271974"/>
    </source>
</evidence>
<dbReference type="GO" id="GO:0003697">
    <property type="term" value="F:single-stranded DNA binding"/>
    <property type="evidence" value="ECO:0007669"/>
    <property type="project" value="TreeGrafter"/>
</dbReference>
<gene>
    <name evidence="5" type="ORF">EGW08_013404</name>
</gene>
<dbReference type="PANTHER" id="PTHR46457">
    <property type="entry name" value="DNA REPAIR PROTEIN RAD51 HOMOLOG 4"/>
    <property type="match status" value="1"/>
</dbReference>
<protein>
    <recommendedName>
        <fullName evidence="4">RecA family profile 1 domain-containing protein</fullName>
    </recommendedName>
</protein>
<comment type="caution">
    <text evidence="5">The sequence shown here is derived from an EMBL/GenBank/DDBJ whole genome shotgun (WGS) entry which is preliminary data.</text>
</comment>
<feature type="region of interest" description="Disordered" evidence="3">
    <location>
        <begin position="306"/>
        <end position="328"/>
    </location>
</feature>
<proteinExistence type="predicted"/>
<dbReference type="PROSITE" id="PS50162">
    <property type="entry name" value="RECA_2"/>
    <property type="match status" value="1"/>
</dbReference>
<dbReference type="STRING" id="188477.A0A433TB82"/>
<evidence type="ECO:0000256" key="1">
    <source>
        <dbReference type="ARBA" id="ARBA00004123"/>
    </source>
</evidence>
<dbReference type="InterPro" id="IPR048943">
    <property type="entry name" value="RAD51D_N"/>
</dbReference>
<dbReference type="Proteomes" id="UP000271974">
    <property type="component" value="Unassembled WGS sequence"/>
</dbReference>
<dbReference type="GO" id="GO:0033063">
    <property type="term" value="C:Rad51B-Rad51C-Rad51D-XRCC2 complex"/>
    <property type="evidence" value="ECO:0007669"/>
    <property type="project" value="TreeGrafter"/>
</dbReference>
<comment type="subcellular location">
    <subcellularLocation>
        <location evidence="1">Nucleus</location>
    </subcellularLocation>
</comment>
<evidence type="ECO:0000313" key="5">
    <source>
        <dbReference type="EMBL" id="RUS78819.1"/>
    </source>
</evidence>
<dbReference type="InterPro" id="IPR020588">
    <property type="entry name" value="RecA_ATP-bd"/>
</dbReference>
<dbReference type="EMBL" id="RQTK01000487">
    <property type="protein sequence ID" value="RUS78819.1"/>
    <property type="molecule type" value="Genomic_DNA"/>
</dbReference>
<reference evidence="5 6" key="1">
    <citation type="submission" date="2019-01" db="EMBL/GenBank/DDBJ databases">
        <title>A draft genome assembly of the solar-powered sea slug Elysia chlorotica.</title>
        <authorList>
            <person name="Cai H."/>
            <person name="Li Q."/>
            <person name="Fang X."/>
            <person name="Li J."/>
            <person name="Curtis N.E."/>
            <person name="Altenburger A."/>
            <person name="Shibata T."/>
            <person name="Feng M."/>
            <person name="Maeda T."/>
            <person name="Schwartz J.A."/>
            <person name="Shigenobu S."/>
            <person name="Lundholm N."/>
            <person name="Nishiyama T."/>
            <person name="Yang H."/>
            <person name="Hasebe M."/>
            <person name="Li S."/>
            <person name="Pierce S.K."/>
            <person name="Wang J."/>
        </authorList>
    </citation>
    <scope>NUCLEOTIDE SEQUENCE [LARGE SCALE GENOMIC DNA]</scope>
    <source>
        <strain evidence="5">EC2010</strain>
        <tissue evidence="5">Whole organism of an adult</tissue>
    </source>
</reference>
<dbReference type="GO" id="GO:0000400">
    <property type="term" value="F:four-way junction DNA binding"/>
    <property type="evidence" value="ECO:0007669"/>
    <property type="project" value="TreeGrafter"/>
</dbReference>
<organism evidence="5 6">
    <name type="scientific">Elysia chlorotica</name>
    <name type="common">Eastern emerald elysia</name>
    <name type="synonym">Sea slug</name>
    <dbReference type="NCBI Taxonomy" id="188477"/>
    <lineage>
        <taxon>Eukaryota</taxon>
        <taxon>Metazoa</taxon>
        <taxon>Spiralia</taxon>
        <taxon>Lophotrochozoa</taxon>
        <taxon>Mollusca</taxon>
        <taxon>Gastropoda</taxon>
        <taxon>Heterobranchia</taxon>
        <taxon>Euthyneura</taxon>
        <taxon>Panpulmonata</taxon>
        <taxon>Sacoglossa</taxon>
        <taxon>Placobranchoidea</taxon>
        <taxon>Plakobranchidae</taxon>
        <taxon>Elysia</taxon>
    </lineage>
</organism>
<dbReference type="OrthoDB" id="336321at2759"/>
<dbReference type="GO" id="GO:0000723">
    <property type="term" value="P:telomere maintenance"/>
    <property type="evidence" value="ECO:0007669"/>
    <property type="project" value="TreeGrafter"/>
</dbReference>
<evidence type="ECO:0000256" key="3">
    <source>
        <dbReference type="SAM" id="MobiDB-lite"/>
    </source>
</evidence>
<dbReference type="GO" id="GO:0042148">
    <property type="term" value="P:DNA strand invasion"/>
    <property type="evidence" value="ECO:0007669"/>
    <property type="project" value="TreeGrafter"/>
</dbReference>
<dbReference type="Pfam" id="PF08423">
    <property type="entry name" value="Rad51"/>
    <property type="match status" value="1"/>
</dbReference>
<feature type="domain" description="RecA family profile 1" evidence="4">
    <location>
        <begin position="77"/>
        <end position="253"/>
    </location>
</feature>
<dbReference type="SUPFAM" id="SSF52540">
    <property type="entry name" value="P-loop containing nucleoside triphosphate hydrolases"/>
    <property type="match status" value="1"/>
</dbReference>
<dbReference type="Pfam" id="PF21794">
    <property type="entry name" value="RAD51D_N"/>
    <property type="match status" value="1"/>
</dbReference>
<dbReference type="GO" id="GO:0005524">
    <property type="term" value="F:ATP binding"/>
    <property type="evidence" value="ECO:0007669"/>
    <property type="project" value="InterPro"/>
</dbReference>
<keyword evidence="6" id="KW-1185">Reference proteome</keyword>
<dbReference type="PANTHER" id="PTHR46457:SF1">
    <property type="entry name" value="DNA REPAIR PROTEIN RAD51 HOMOLOG 4"/>
    <property type="match status" value="1"/>
</dbReference>
<dbReference type="GO" id="GO:0000724">
    <property type="term" value="P:double-strand break repair via homologous recombination"/>
    <property type="evidence" value="ECO:0007669"/>
    <property type="project" value="TreeGrafter"/>
</dbReference>
<keyword evidence="2" id="KW-0539">Nucleus</keyword>